<sequence length="645" mass="71669">MAVKSRKKSVTSASIKANPSKHPDGQNVVEIKVEQKDQDHAKKNEKGEKKSFFGTRKFVFAFGILLGIVCAGYFGSKTVMENDIFPDLDSVTAMERMSKYWEDWKDVLPQGLQSLLEESEEEEFHDPSASFGIGKLVKKRGYEAKYNVIIVPGTTSSGIESWGLDGVEGCSSESYFRKRLWGSFFMVKTMVLDKDCWLKYVMLDPNTGLDPPGVKLRAAQGFEAADFFVTGYWIWNKVLQNLAVIGYGPGNMISASYDWRLAFLDLEIRDGYFTKLKTSIETMRSLNGQKTALIGHSMGAQVIFYFLKWVEATGEHFGNGGHKWVNENIEAFVDISGCLLGTPKAIVALLSGEMKDTIQMRGLGGQALEKFFSRSERAQMLQSWGGITPMLPKGGDLIWGNQNGAPDDLLLPAADNSTGTLGNFIRFTDTTGKYSANNLTVQQSIDFLLDQGSVSFKERTLEHDSTGYATSKKEIIQNEKYPNKWVNPLEVALPNAPDMKIFCFYGVGKPTERAYYYKEEKDKLVTSLNVSVDMSRDNSVLLGEGDGTVSLLTHYMCHKWAQPGDNMYNPGHSNVTIVEIKHEPDRFDIRGGAKTADHVDILGSAALNELLLLVASGHGADIQDVYVTHLRELAARIDATKAQKQ</sequence>
<organism evidence="3 4">
    <name type="scientific">Brettanomyces naardenensis</name>
    <name type="common">Yeast</name>
    <dbReference type="NCBI Taxonomy" id="13370"/>
    <lineage>
        <taxon>Eukaryota</taxon>
        <taxon>Fungi</taxon>
        <taxon>Dikarya</taxon>
        <taxon>Ascomycota</taxon>
        <taxon>Saccharomycotina</taxon>
        <taxon>Pichiomycetes</taxon>
        <taxon>Pichiales</taxon>
        <taxon>Pichiaceae</taxon>
        <taxon>Brettanomyces</taxon>
    </lineage>
</organism>
<proteinExistence type="predicted"/>
<accession>A0A448YK50</accession>
<dbReference type="PANTHER" id="PTHR11440">
    <property type="entry name" value="LECITHIN-CHOLESTEROL ACYLTRANSFERASE-RELATED"/>
    <property type="match status" value="1"/>
</dbReference>
<dbReference type="SUPFAM" id="SSF53474">
    <property type="entry name" value="alpha/beta-Hydrolases"/>
    <property type="match status" value="1"/>
</dbReference>
<dbReference type="EMBL" id="CAACVR010000012">
    <property type="protein sequence ID" value="VEU21309.1"/>
    <property type="molecule type" value="Genomic_DNA"/>
</dbReference>
<evidence type="ECO:0000313" key="3">
    <source>
        <dbReference type="EMBL" id="VEU21309.1"/>
    </source>
</evidence>
<protein>
    <submittedName>
        <fullName evidence="3">DEKNAAC102391</fullName>
    </submittedName>
</protein>
<dbReference type="InterPro" id="IPR003386">
    <property type="entry name" value="LACT/PDAT_acylTrfase"/>
</dbReference>
<keyword evidence="2" id="KW-1133">Transmembrane helix</keyword>
<dbReference type="GO" id="GO:0008374">
    <property type="term" value="F:O-acyltransferase activity"/>
    <property type="evidence" value="ECO:0007669"/>
    <property type="project" value="InterPro"/>
</dbReference>
<dbReference type="STRING" id="13370.A0A448YK50"/>
<dbReference type="Gene3D" id="3.40.50.1820">
    <property type="entry name" value="alpha/beta hydrolase"/>
    <property type="match status" value="1"/>
</dbReference>
<dbReference type="FunCoup" id="A0A448YK50">
    <property type="interactions" value="241"/>
</dbReference>
<dbReference type="AlphaFoldDB" id="A0A448YK50"/>
<dbReference type="InterPro" id="IPR029058">
    <property type="entry name" value="AB_hydrolase_fold"/>
</dbReference>
<keyword evidence="4" id="KW-1185">Reference proteome</keyword>
<evidence type="ECO:0000313" key="4">
    <source>
        <dbReference type="Proteomes" id="UP000290900"/>
    </source>
</evidence>
<name>A0A448YK50_BRENA</name>
<evidence type="ECO:0000256" key="2">
    <source>
        <dbReference type="SAM" id="Phobius"/>
    </source>
</evidence>
<feature type="transmembrane region" description="Helical" evidence="2">
    <location>
        <begin position="58"/>
        <end position="76"/>
    </location>
</feature>
<dbReference type="Proteomes" id="UP000290900">
    <property type="component" value="Unassembled WGS sequence"/>
</dbReference>
<dbReference type="Pfam" id="PF02450">
    <property type="entry name" value="LCAT"/>
    <property type="match status" value="1"/>
</dbReference>
<dbReference type="OrthoDB" id="190846at2759"/>
<keyword evidence="2" id="KW-0472">Membrane</keyword>
<keyword evidence="2" id="KW-0812">Transmembrane</keyword>
<evidence type="ECO:0000256" key="1">
    <source>
        <dbReference type="SAM" id="MobiDB-lite"/>
    </source>
</evidence>
<reference evidence="3 4" key="1">
    <citation type="submission" date="2018-12" db="EMBL/GenBank/DDBJ databases">
        <authorList>
            <person name="Tiukova I."/>
            <person name="Dainat J."/>
        </authorList>
    </citation>
    <scope>NUCLEOTIDE SEQUENCE [LARGE SCALE GENOMIC DNA]</scope>
</reference>
<dbReference type="InParanoid" id="A0A448YK50"/>
<gene>
    <name evidence="3" type="ORF">BRENAR_LOCUS2044</name>
</gene>
<feature type="region of interest" description="Disordered" evidence="1">
    <location>
        <begin position="1"/>
        <end position="29"/>
    </location>
</feature>
<dbReference type="GO" id="GO:0006629">
    <property type="term" value="P:lipid metabolic process"/>
    <property type="evidence" value="ECO:0007669"/>
    <property type="project" value="InterPro"/>
</dbReference>